<dbReference type="EMBL" id="JAOH01000002">
    <property type="protein sequence ID" value="EUA59974.1"/>
    <property type="molecule type" value="Genomic_DNA"/>
</dbReference>
<protein>
    <submittedName>
        <fullName evidence="2">FAD dependent oxidoreductase family protein</fullName>
    </submittedName>
</protein>
<dbReference type="Proteomes" id="UP000021210">
    <property type="component" value="Unassembled WGS sequence"/>
</dbReference>
<dbReference type="Gene3D" id="3.50.50.60">
    <property type="entry name" value="FAD/NAD(P)-binding domain"/>
    <property type="match status" value="1"/>
</dbReference>
<evidence type="ECO:0000313" key="2">
    <source>
        <dbReference type="EMBL" id="EUA59974.1"/>
    </source>
</evidence>
<comment type="caution">
    <text evidence="2">The sequence shown here is derived from an EMBL/GenBank/DDBJ whole genome shotgun (WGS) entry which is preliminary data.</text>
</comment>
<feature type="domain" description="FAD dependent oxidoreductase" evidence="1">
    <location>
        <begin position="3"/>
        <end position="79"/>
    </location>
</feature>
<reference evidence="2 3" key="1">
    <citation type="submission" date="2013-12" db="EMBL/GenBank/DDBJ databases">
        <authorList>
            <person name="Zelazny A."/>
            <person name="Olivier K."/>
            <person name="Holland S."/>
            <person name="Lenaerts A."/>
            <person name="Ordway D."/>
            <person name="DeGroote M.A."/>
            <person name="Parker T."/>
            <person name="Sizemore C."/>
            <person name="Tallon L.J."/>
            <person name="Sadzewicz L.K."/>
            <person name="Sengamalay N."/>
            <person name="Fraser C.M."/>
            <person name="Hine E."/>
            <person name="Shefchek K.A."/>
            <person name="Das S.P."/>
            <person name="Tettelin H."/>
        </authorList>
    </citation>
    <scope>NUCLEOTIDE SEQUENCE [LARGE SCALE GENOMIC DNA]</scope>
    <source>
        <strain evidence="2 3">1948</strain>
    </source>
</reference>
<organism evidence="2 3">
    <name type="scientific">Mycobacteroides abscessus 1948</name>
    <dbReference type="NCBI Taxonomy" id="1299323"/>
    <lineage>
        <taxon>Bacteria</taxon>
        <taxon>Bacillati</taxon>
        <taxon>Actinomycetota</taxon>
        <taxon>Actinomycetes</taxon>
        <taxon>Mycobacteriales</taxon>
        <taxon>Mycobacteriaceae</taxon>
        <taxon>Mycobacteroides</taxon>
        <taxon>Mycobacteroides abscessus</taxon>
    </lineage>
</organism>
<dbReference type="Gene3D" id="3.30.9.10">
    <property type="entry name" value="D-Amino Acid Oxidase, subunit A, domain 2"/>
    <property type="match status" value="1"/>
</dbReference>
<accession>A0A829Q9V5</accession>
<dbReference type="AlphaFoldDB" id="A0A829Q9V5"/>
<dbReference type="InterPro" id="IPR036188">
    <property type="entry name" value="FAD/NAD-bd_sf"/>
</dbReference>
<dbReference type="Pfam" id="PF01266">
    <property type="entry name" value="DAO"/>
    <property type="match status" value="1"/>
</dbReference>
<evidence type="ECO:0000313" key="3">
    <source>
        <dbReference type="Proteomes" id="UP000021210"/>
    </source>
</evidence>
<dbReference type="SUPFAM" id="SSF51905">
    <property type="entry name" value="FAD/NAD(P)-binding domain"/>
    <property type="match status" value="1"/>
</dbReference>
<sequence length="127" mass="14028">MHLEREVEARGATVRNFGLVWVSGRSALELKIAQRSRDLWQGIAKLVPGIGFRQMGSFTLLRTHEEVAVAEEVMARSDADERGFALLEPGPSSARIRRYVASFLPGCTVRVMPQSSRGWPCPPCGCT</sequence>
<proteinExistence type="predicted"/>
<evidence type="ECO:0000259" key="1">
    <source>
        <dbReference type="Pfam" id="PF01266"/>
    </source>
</evidence>
<name>A0A829Q9V5_9MYCO</name>
<gene>
    <name evidence="2" type="ORF">I542_0098</name>
</gene>
<dbReference type="InterPro" id="IPR006076">
    <property type="entry name" value="FAD-dep_OxRdtase"/>
</dbReference>